<name>A0A8S4N322_OWEFU</name>
<protein>
    <submittedName>
        <fullName evidence="2">Uncharacterized protein</fullName>
    </submittedName>
</protein>
<proteinExistence type="predicted"/>
<gene>
    <name evidence="2" type="ORF">OFUS_LOCUS2908</name>
</gene>
<dbReference type="AlphaFoldDB" id="A0A8S4N322"/>
<feature type="compositionally biased region" description="Polar residues" evidence="1">
    <location>
        <begin position="210"/>
        <end position="219"/>
    </location>
</feature>
<feature type="compositionally biased region" description="Basic and acidic residues" evidence="1">
    <location>
        <begin position="240"/>
        <end position="249"/>
    </location>
</feature>
<dbReference type="EMBL" id="CAIIXF020000001">
    <property type="protein sequence ID" value="CAH1775625.1"/>
    <property type="molecule type" value="Genomic_DNA"/>
</dbReference>
<feature type="region of interest" description="Disordered" evidence="1">
    <location>
        <begin position="392"/>
        <end position="411"/>
    </location>
</feature>
<accession>A0A8S4N322</accession>
<feature type="region of interest" description="Disordered" evidence="1">
    <location>
        <begin position="38"/>
        <end position="60"/>
    </location>
</feature>
<feature type="compositionally biased region" description="Basic and acidic residues" evidence="1">
    <location>
        <begin position="43"/>
        <end position="59"/>
    </location>
</feature>
<feature type="region of interest" description="Disordered" evidence="1">
    <location>
        <begin position="286"/>
        <end position="329"/>
    </location>
</feature>
<evidence type="ECO:0000313" key="2">
    <source>
        <dbReference type="EMBL" id="CAH1775625.1"/>
    </source>
</evidence>
<evidence type="ECO:0000313" key="3">
    <source>
        <dbReference type="Proteomes" id="UP000749559"/>
    </source>
</evidence>
<organism evidence="2 3">
    <name type="scientific">Owenia fusiformis</name>
    <name type="common">Polychaete worm</name>
    <dbReference type="NCBI Taxonomy" id="6347"/>
    <lineage>
        <taxon>Eukaryota</taxon>
        <taxon>Metazoa</taxon>
        <taxon>Spiralia</taxon>
        <taxon>Lophotrochozoa</taxon>
        <taxon>Annelida</taxon>
        <taxon>Polychaeta</taxon>
        <taxon>Sedentaria</taxon>
        <taxon>Canalipalpata</taxon>
        <taxon>Sabellida</taxon>
        <taxon>Oweniida</taxon>
        <taxon>Oweniidae</taxon>
        <taxon>Owenia</taxon>
    </lineage>
</organism>
<dbReference type="Proteomes" id="UP000749559">
    <property type="component" value="Unassembled WGS sequence"/>
</dbReference>
<feature type="region of interest" description="Disordered" evidence="1">
    <location>
        <begin position="202"/>
        <end position="249"/>
    </location>
</feature>
<evidence type="ECO:0000256" key="1">
    <source>
        <dbReference type="SAM" id="MobiDB-lite"/>
    </source>
</evidence>
<keyword evidence="3" id="KW-1185">Reference proteome</keyword>
<comment type="caution">
    <text evidence="2">The sequence shown here is derived from an EMBL/GenBank/DDBJ whole genome shotgun (WGS) entry which is preliminary data.</text>
</comment>
<reference evidence="2" key="1">
    <citation type="submission" date="2022-03" db="EMBL/GenBank/DDBJ databases">
        <authorList>
            <person name="Martin C."/>
        </authorList>
    </citation>
    <scope>NUCLEOTIDE SEQUENCE</scope>
</reference>
<sequence length="475" mass="54604">MYSIMKTLGYSGKQPELASGDHVGILKKKMANTSRKRTSTFSMKDRWSRETSDKLRENYSPKPPLRTTRIYIKNGQTYSYKLGIHFENFKKYLEIIHADGEKYERLKHEMYKDDPSESKTDSFDQNLDMIYRLSSPRKLNPISKYDRPRNTPRVCELPDKKVALFVPSSKLESIWKSTLRNGDSATDMVTKKYNTEDKNVSKSMDHIDNNKGSIITSDNGKNRRKSKFSVSASLPPIKSSETHKNNRLKCETYNNGVSYETDIPSIPNINNKSTFSSLSKNKTVHNNLTLQNNKPSDKKSTNALRKQSKRVERHGEQISNNNVSDDKNKYGMHTRKEIQQSILGCSETRSDSDRFSGDDPRNKAPKYRYIFTSSPTPVRVYVHYISEEQQNSKAIKPRNMSQRTSLSSESTFSIPRAADEARAKLTSNSRKLLANRLVYDKQCLSFHPPEVSFRNMSRTALVTLKAARHVRNHLL</sequence>